<evidence type="ECO:0000313" key="5">
    <source>
        <dbReference type="Proteomes" id="UP000515913"/>
    </source>
</evidence>
<name>A0A7G9GXU3_9FUSO</name>
<dbReference type="KEGG" id="fho:H9Q81_01940"/>
<dbReference type="CDD" id="cd04617">
    <property type="entry name" value="CBS_pair_CcpN"/>
    <property type="match status" value="1"/>
</dbReference>
<evidence type="ECO:0000256" key="2">
    <source>
        <dbReference type="PROSITE-ProRule" id="PRU00703"/>
    </source>
</evidence>
<dbReference type="Gene3D" id="3.10.580.10">
    <property type="entry name" value="CBS-domain"/>
    <property type="match status" value="1"/>
</dbReference>
<accession>A0A7G9GXU3</accession>
<dbReference type="PANTHER" id="PTHR48108:SF32">
    <property type="entry name" value="TRANSCRIPTIONAL REPRESSOR CCPN"/>
    <property type="match status" value="1"/>
</dbReference>
<feature type="domain" description="CBS" evidence="3">
    <location>
        <begin position="135"/>
        <end position="200"/>
    </location>
</feature>
<keyword evidence="5" id="KW-1185">Reference proteome</keyword>
<protein>
    <submittedName>
        <fullName evidence="4">CBS domain-containing protein</fullName>
    </submittedName>
</protein>
<dbReference type="InterPro" id="IPR051462">
    <property type="entry name" value="CBS_domain-containing"/>
</dbReference>
<dbReference type="InterPro" id="IPR046342">
    <property type="entry name" value="CBS_dom_sf"/>
</dbReference>
<dbReference type="Gene3D" id="1.10.10.10">
    <property type="entry name" value="Winged helix-like DNA-binding domain superfamily/Winged helix DNA-binding domain"/>
    <property type="match status" value="1"/>
</dbReference>
<dbReference type="PANTHER" id="PTHR48108">
    <property type="entry name" value="CBS DOMAIN-CONTAINING PROTEIN CBSX2, CHLOROPLASTIC"/>
    <property type="match status" value="1"/>
</dbReference>
<dbReference type="InterPro" id="IPR013196">
    <property type="entry name" value="HTH_11"/>
</dbReference>
<dbReference type="SUPFAM" id="SSF54631">
    <property type="entry name" value="CBS-domain pair"/>
    <property type="match status" value="1"/>
</dbReference>
<keyword evidence="2" id="KW-0129">CBS domain</keyword>
<dbReference type="Pfam" id="PF00571">
    <property type="entry name" value="CBS"/>
    <property type="match status" value="2"/>
</dbReference>
<evidence type="ECO:0000313" key="4">
    <source>
        <dbReference type="EMBL" id="QNM15625.1"/>
    </source>
</evidence>
<organism evidence="4 5">
    <name type="scientific">Fusobacterium hominis</name>
    <dbReference type="NCBI Taxonomy" id="2764326"/>
    <lineage>
        <taxon>Bacteria</taxon>
        <taxon>Fusobacteriati</taxon>
        <taxon>Fusobacteriota</taxon>
        <taxon>Fusobacteriia</taxon>
        <taxon>Fusobacteriales</taxon>
        <taxon>Fusobacteriaceae</taxon>
        <taxon>Fusobacterium</taxon>
    </lineage>
</organism>
<dbReference type="PIRSF" id="PIRSF026546">
    <property type="entry name" value="UCP026546_CBS_YqzB"/>
    <property type="match status" value="1"/>
</dbReference>
<gene>
    <name evidence="4" type="ORF">H9Q81_01940</name>
</gene>
<dbReference type="InterPro" id="IPR016842">
    <property type="entry name" value="UCP026546_HTH-CBS"/>
</dbReference>
<dbReference type="InterPro" id="IPR000644">
    <property type="entry name" value="CBS_dom"/>
</dbReference>
<feature type="domain" description="CBS" evidence="3">
    <location>
        <begin position="71"/>
        <end position="126"/>
    </location>
</feature>
<proteinExistence type="predicted"/>
<dbReference type="SUPFAM" id="SSF46785">
    <property type="entry name" value="Winged helix' DNA-binding domain"/>
    <property type="match status" value="1"/>
</dbReference>
<dbReference type="AlphaFoldDB" id="A0A7G9GXU3"/>
<dbReference type="InterPro" id="IPR036390">
    <property type="entry name" value="WH_DNA-bd_sf"/>
</dbReference>
<evidence type="ECO:0000256" key="1">
    <source>
        <dbReference type="ARBA" id="ARBA00022737"/>
    </source>
</evidence>
<reference evidence="4 5" key="1">
    <citation type="submission" date="2020-08" db="EMBL/GenBank/DDBJ databases">
        <authorList>
            <person name="Liu C."/>
            <person name="Sun Q."/>
        </authorList>
    </citation>
    <scope>NUCLEOTIDE SEQUENCE [LARGE SCALE GENOMIC DNA]</scope>
    <source>
        <strain evidence="4 5">NSJ-57</strain>
    </source>
</reference>
<keyword evidence="1" id="KW-0677">Repeat</keyword>
<dbReference type="SMART" id="SM00116">
    <property type="entry name" value="CBS"/>
    <property type="match status" value="2"/>
</dbReference>
<dbReference type="PROSITE" id="PS51371">
    <property type="entry name" value="CBS"/>
    <property type="match status" value="2"/>
</dbReference>
<dbReference type="Proteomes" id="UP000515913">
    <property type="component" value="Chromosome"/>
</dbReference>
<sequence length="200" mass="22810">MLLTPRQEEIAEIVKKFQPITGEEIAKKLSLTRSALRTDFSVLTSKGILKSKTRVGYQYEGKSEKKYIKEIMGEVVSVDSNISVYDTILKMFLKDVGTIFITENKSLTGIVSRKDLLKIAIGNTDITKVPISIIMTRMPNIIYCEEHEEIIVGVRKIINHQIDSLPVVKVTEHKNKKSYKLVGRVTKTNITKLFLEYFDK</sequence>
<dbReference type="EMBL" id="CP060637">
    <property type="protein sequence ID" value="QNM15625.1"/>
    <property type="molecule type" value="Genomic_DNA"/>
</dbReference>
<dbReference type="InterPro" id="IPR036388">
    <property type="entry name" value="WH-like_DNA-bd_sf"/>
</dbReference>
<evidence type="ECO:0000259" key="3">
    <source>
        <dbReference type="PROSITE" id="PS51371"/>
    </source>
</evidence>
<dbReference type="RefSeq" id="WP_101475062.1">
    <property type="nucleotide sequence ID" value="NZ_CP060637.1"/>
</dbReference>
<dbReference type="Pfam" id="PF08279">
    <property type="entry name" value="HTH_11"/>
    <property type="match status" value="1"/>
</dbReference>